<sequence>MQRANSNGISFLRRRSSSAAPSVPYANPAATQFLRLGVGIDHVDVGHNDEEDVIYQGIENGMEGHSEDDIVSDEDEDDIEDEDILVEEEDINIVLQQELDKKTDDDNMCEVTLETSSNNNIQSTIDNCNSKSESSQPGRMVVQGERNDMQMKNEGTQSTGTGSGTGVSSLSSSKQDITNAAIMVEPAVTATTTTALSSSSNTHRIPVSINTQLNFNETLFKNNPTKSPKSPKSPISPTFKRQGPASPASPTKALAPGLPVYHEKFTKGTSNKAHGANPLSNANNTIIASSIADGSVPASPLKPPASRRNTNVNATPPAASTQRAQSTTIIPQLKHFAEKEGFVTVHNWKIHYKITYPTFDPSFRVNGNGRNIILFHGALSNLGTWRKVQQTLADRTGCRVLSFDRVGHGFSEKPATWPKKANPYKNGSVLAITQTLLESLGMDQNLILIGNDTGATIALAVALSKPEVVRGLILVAPAILDEAPPLYLRACVTYPPPMNWIYRGLYGNHGPLQQFYYKPKVMMSDPSTIEMYMGPTKDDGFWRGLANVTKYRTSYKINKHLQRLTELSTLVMTGDVDDVVPTIETLRLFEILQSVRQLNVPQVLKIIKHSGHLPQEEKPNDFINVVSFFIRKVCLGSLSREGSLGRRISGGVVRTLSKKSVSNYQNAGNSGYTGMQMALEANSQVNAQLPNNNNIPPVPAPNPSLGLGPANPTLGLGFEPVVRPSGYTRGPSMVQSKQVVPELLQIQAQTVKSH</sequence>
<dbReference type="RefSeq" id="XP_021882611.1">
    <property type="nucleotide sequence ID" value="XM_022023762.1"/>
</dbReference>
<dbReference type="EMBL" id="MCFF01000013">
    <property type="protein sequence ID" value="ORZ20071.1"/>
    <property type="molecule type" value="Genomic_DNA"/>
</dbReference>
<dbReference type="OrthoDB" id="408373at2759"/>
<feature type="region of interest" description="Disordered" evidence="1">
    <location>
        <begin position="151"/>
        <end position="172"/>
    </location>
</feature>
<dbReference type="PANTHER" id="PTHR43689">
    <property type="entry name" value="HYDROLASE"/>
    <property type="match status" value="1"/>
</dbReference>
<dbReference type="AlphaFoldDB" id="A0A1Y2GSK0"/>
<evidence type="ECO:0000256" key="1">
    <source>
        <dbReference type="SAM" id="MobiDB-lite"/>
    </source>
</evidence>
<name>A0A1Y2GSK0_9FUNG</name>
<dbReference type="Proteomes" id="UP000193648">
    <property type="component" value="Unassembled WGS sequence"/>
</dbReference>
<feature type="domain" description="AB hydrolase-1" evidence="2">
    <location>
        <begin position="372"/>
        <end position="619"/>
    </location>
</feature>
<dbReference type="PRINTS" id="PR00412">
    <property type="entry name" value="EPOXHYDRLASE"/>
</dbReference>
<dbReference type="GeneID" id="33565606"/>
<feature type="region of interest" description="Disordered" evidence="1">
    <location>
        <begin position="295"/>
        <end position="325"/>
    </location>
</feature>
<feature type="region of interest" description="Disordered" evidence="1">
    <location>
        <begin position="116"/>
        <end position="139"/>
    </location>
</feature>
<keyword evidence="3" id="KW-0378">Hydrolase</keyword>
<comment type="caution">
    <text evidence="3">The sequence shown here is derived from an EMBL/GenBank/DDBJ whole genome shotgun (WGS) entry which is preliminary data.</text>
</comment>
<dbReference type="InterPro" id="IPR029058">
    <property type="entry name" value="AB_hydrolase_fold"/>
</dbReference>
<dbReference type="SUPFAM" id="SSF53474">
    <property type="entry name" value="alpha/beta-Hydrolases"/>
    <property type="match status" value="1"/>
</dbReference>
<dbReference type="InterPro" id="IPR000073">
    <property type="entry name" value="AB_hydrolase_1"/>
</dbReference>
<feature type="region of interest" description="Disordered" evidence="1">
    <location>
        <begin position="1"/>
        <end position="24"/>
    </location>
</feature>
<dbReference type="InterPro" id="IPR000639">
    <property type="entry name" value="Epox_hydrolase-like"/>
</dbReference>
<feature type="compositionally biased region" description="Polar residues" evidence="1">
    <location>
        <begin position="116"/>
        <end position="137"/>
    </location>
</feature>
<dbReference type="InParanoid" id="A0A1Y2GSK0"/>
<proteinExistence type="predicted"/>
<dbReference type="STRING" id="64571.A0A1Y2GSK0"/>
<keyword evidence="4" id="KW-1185">Reference proteome</keyword>
<accession>A0A1Y2GSK0</accession>
<dbReference type="PANTHER" id="PTHR43689:SF8">
    <property type="entry name" value="ALPHA_BETA-HYDROLASES SUPERFAMILY PROTEIN"/>
    <property type="match status" value="1"/>
</dbReference>
<evidence type="ECO:0000313" key="3">
    <source>
        <dbReference type="EMBL" id="ORZ20071.1"/>
    </source>
</evidence>
<feature type="region of interest" description="Disordered" evidence="1">
    <location>
        <begin position="219"/>
        <end position="255"/>
    </location>
</feature>
<feature type="compositionally biased region" description="Polar residues" evidence="1">
    <location>
        <begin position="307"/>
        <end position="325"/>
    </location>
</feature>
<dbReference type="GO" id="GO:0016787">
    <property type="term" value="F:hydrolase activity"/>
    <property type="evidence" value="ECO:0007669"/>
    <property type="project" value="UniProtKB-KW"/>
</dbReference>
<feature type="compositionally biased region" description="Low complexity" evidence="1">
    <location>
        <begin position="155"/>
        <end position="172"/>
    </location>
</feature>
<dbReference type="Gene3D" id="3.40.50.1820">
    <property type="entry name" value="alpha/beta hydrolase"/>
    <property type="match status" value="1"/>
</dbReference>
<feature type="compositionally biased region" description="Low complexity" evidence="1">
    <location>
        <begin position="220"/>
        <end position="240"/>
    </location>
</feature>
<organism evidence="3 4">
    <name type="scientific">Lobosporangium transversale</name>
    <dbReference type="NCBI Taxonomy" id="64571"/>
    <lineage>
        <taxon>Eukaryota</taxon>
        <taxon>Fungi</taxon>
        <taxon>Fungi incertae sedis</taxon>
        <taxon>Mucoromycota</taxon>
        <taxon>Mortierellomycotina</taxon>
        <taxon>Mortierellomycetes</taxon>
        <taxon>Mortierellales</taxon>
        <taxon>Mortierellaceae</taxon>
        <taxon>Lobosporangium</taxon>
    </lineage>
</organism>
<protein>
    <submittedName>
        <fullName evidence="3">Alpha/Beta hydrolase protein</fullName>
    </submittedName>
</protein>
<evidence type="ECO:0000313" key="4">
    <source>
        <dbReference type="Proteomes" id="UP000193648"/>
    </source>
</evidence>
<dbReference type="Pfam" id="PF00561">
    <property type="entry name" value="Abhydrolase_1"/>
    <property type="match status" value="1"/>
</dbReference>
<dbReference type="PRINTS" id="PR00111">
    <property type="entry name" value="ABHYDROLASE"/>
</dbReference>
<reference evidence="3 4" key="1">
    <citation type="submission" date="2016-07" db="EMBL/GenBank/DDBJ databases">
        <title>Pervasive Adenine N6-methylation of Active Genes in Fungi.</title>
        <authorList>
            <consortium name="DOE Joint Genome Institute"/>
            <person name="Mondo S.J."/>
            <person name="Dannebaum R.O."/>
            <person name="Kuo R.C."/>
            <person name="Labutti K."/>
            <person name="Haridas S."/>
            <person name="Kuo A."/>
            <person name="Salamov A."/>
            <person name="Ahrendt S.R."/>
            <person name="Lipzen A."/>
            <person name="Sullivan W."/>
            <person name="Andreopoulos W.B."/>
            <person name="Clum A."/>
            <person name="Lindquist E."/>
            <person name="Daum C."/>
            <person name="Ramamoorthy G.K."/>
            <person name="Gryganskyi A."/>
            <person name="Culley D."/>
            <person name="Magnuson J.K."/>
            <person name="James T.Y."/>
            <person name="O'Malley M.A."/>
            <person name="Stajich J.E."/>
            <person name="Spatafora J.W."/>
            <person name="Visel A."/>
            <person name="Grigoriev I.V."/>
        </authorList>
    </citation>
    <scope>NUCLEOTIDE SEQUENCE [LARGE SCALE GENOMIC DNA]</scope>
    <source>
        <strain evidence="3 4">NRRL 3116</strain>
    </source>
</reference>
<gene>
    <name evidence="3" type="ORF">BCR41DRAFT_351216</name>
</gene>
<evidence type="ECO:0000259" key="2">
    <source>
        <dbReference type="Pfam" id="PF00561"/>
    </source>
</evidence>